<dbReference type="HAMAP" id="MF_00800">
    <property type="entry name" value="UPF0340"/>
    <property type="match status" value="1"/>
</dbReference>
<accession>A0ABQ6IUU2</accession>
<gene>
    <name evidence="2" type="ORF">GCM10025883_34710</name>
</gene>
<comment type="caution">
    <text evidence="2">The sequence shown here is derived from an EMBL/GenBank/DDBJ whole genome shotgun (WGS) entry which is preliminary data.</text>
</comment>
<dbReference type="Pfam" id="PF04260">
    <property type="entry name" value="DUF436"/>
    <property type="match status" value="1"/>
</dbReference>
<name>A0ABQ6IUU2_9MICO</name>
<evidence type="ECO:0000313" key="3">
    <source>
        <dbReference type="Proteomes" id="UP001157126"/>
    </source>
</evidence>
<dbReference type="InterPro" id="IPR006340">
    <property type="entry name" value="DUF436"/>
</dbReference>
<feature type="compositionally biased region" description="Polar residues" evidence="1">
    <location>
        <begin position="1"/>
        <end position="10"/>
    </location>
</feature>
<feature type="compositionally biased region" description="Low complexity" evidence="1">
    <location>
        <begin position="11"/>
        <end position="22"/>
    </location>
</feature>
<proteinExistence type="inferred from homology"/>
<evidence type="ECO:0000256" key="1">
    <source>
        <dbReference type="SAM" id="MobiDB-lite"/>
    </source>
</evidence>
<feature type="region of interest" description="Disordered" evidence="1">
    <location>
        <begin position="1"/>
        <end position="22"/>
    </location>
</feature>
<dbReference type="Gene3D" id="3.40.50.10360">
    <property type="entry name" value="Hypothetical protein TT1679"/>
    <property type="match status" value="1"/>
</dbReference>
<sequence length="201" mass="21133">MEVFGMSSNHESGPVVSSSEPSLAEVSRHAGEAMRELLDLASVPAGGLVVLGCSSSEVRGGRIGKDGSTEVGEAVIAGIRPVVAEKGVYLAVQGCEHINRALVVDREYAQRERLEIVGVVPALTAGGAACRAAFVQNEDPVMVEHVVADAGLDIGDTEVGMHVRFVQVPLRLPTREVGAARVTALRSRPKLIGGERATYRL</sequence>
<dbReference type="PIRSF" id="PIRSF007510">
    <property type="entry name" value="UCP007510"/>
    <property type="match status" value="1"/>
</dbReference>
<reference evidence="3" key="1">
    <citation type="journal article" date="2019" name="Int. J. Syst. Evol. Microbiol.">
        <title>The Global Catalogue of Microorganisms (GCM) 10K type strain sequencing project: providing services to taxonomists for standard genome sequencing and annotation.</title>
        <authorList>
            <consortium name="The Broad Institute Genomics Platform"/>
            <consortium name="The Broad Institute Genome Sequencing Center for Infectious Disease"/>
            <person name="Wu L."/>
            <person name="Ma J."/>
        </authorList>
    </citation>
    <scope>NUCLEOTIDE SEQUENCE [LARGE SCALE GENOMIC DNA]</scope>
    <source>
        <strain evidence="3">NBRC 113072</strain>
    </source>
</reference>
<keyword evidence="3" id="KW-1185">Reference proteome</keyword>
<organism evidence="2 3">
    <name type="scientific">Mobilicoccus caccae</name>
    <dbReference type="NCBI Taxonomy" id="1859295"/>
    <lineage>
        <taxon>Bacteria</taxon>
        <taxon>Bacillati</taxon>
        <taxon>Actinomycetota</taxon>
        <taxon>Actinomycetes</taxon>
        <taxon>Micrococcales</taxon>
        <taxon>Dermatophilaceae</taxon>
        <taxon>Mobilicoccus</taxon>
    </lineage>
</organism>
<dbReference type="EMBL" id="BSUO01000001">
    <property type="protein sequence ID" value="GMA41426.1"/>
    <property type="molecule type" value="Genomic_DNA"/>
</dbReference>
<dbReference type="SUPFAM" id="SSF110710">
    <property type="entry name" value="TTHA0583/YokD-like"/>
    <property type="match status" value="1"/>
</dbReference>
<evidence type="ECO:0000313" key="2">
    <source>
        <dbReference type="EMBL" id="GMA41426.1"/>
    </source>
</evidence>
<protein>
    <submittedName>
        <fullName evidence="2">UPF0340 protein</fullName>
    </submittedName>
</protein>
<dbReference type="InterPro" id="IPR028345">
    <property type="entry name" value="Antibiotic_NAT-like"/>
</dbReference>
<dbReference type="NCBIfam" id="TIGR01440">
    <property type="entry name" value="TIGR01440 family protein"/>
    <property type="match status" value="1"/>
</dbReference>
<dbReference type="Proteomes" id="UP001157126">
    <property type="component" value="Unassembled WGS sequence"/>
</dbReference>